<keyword evidence="3" id="KW-1185">Reference proteome</keyword>
<comment type="caution">
    <text evidence="2">The sequence shown here is derived from an EMBL/GenBank/DDBJ whole genome shotgun (WGS) entry which is preliminary data.</text>
</comment>
<dbReference type="Proteomes" id="UP001230156">
    <property type="component" value="Unassembled WGS sequence"/>
</dbReference>
<proteinExistence type="predicted"/>
<dbReference type="EMBL" id="JAUYVI010000005">
    <property type="protein sequence ID" value="MDQ7249285.1"/>
    <property type="molecule type" value="Genomic_DNA"/>
</dbReference>
<dbReference type="RefSeq" id="WP_379957112.1">
    <property type="nucleotide sequence ID" value="NZ_JAUYVI010000005.1"/>
</dbReference>
<evidence type="ECO:0000313" key="2">
    <source>
        <dbReference type="EMBL" id="MDQ7249285.1"/>
    </source>
</evidence>
<name>A0ABU0YQ59_9PROT</name>
<reference evidence="3" key="1">
    <citation type="submission" date="2023-08" db="EMBL/GenBank/DDBJ databases">
        <title>Rhodospirillaceae gen. nov., a novel taxon isolated from the Yangtze River Yuezi River estuary sludge.</title>
        <authorList>
            <person name="Ruan L."/>
        </authorList>
    </citation>
    <scope>NUCLEOTIDE SEQUENCE [LARGE SCALE GENOMIC DNA]</scope>
    <source>
        <strain evidence="3">R-7</strain>
    </source>
</reference>
<evidence type="ECO:0000256" key="1">
    <source>
        <dbReference type="SAM" id="MobiDB-lite"/>
    </source>
</evidence>
<protein>
    <submittedName>
        <fullName evidence="2">Uncharacterized protein</fullName>
    </submittedName>
</protein>
<organism evidence="2 3">
    <name type="scientific">Dongia sedimenti</name>
    <dbReference type="NCBI Taxonomy" id="3064282"/>
    <lineage>
        <taxon>Bacteria</taxon>
        <taxon>Pseudomonadati</taxon>
        <taxon>Pseudomonadota</taxon>
        <taxon>Alphaproteobacteria</taxon>
        <taxon>Rhodospirillales</taxon>
        <taxon>Dongiaceae</taxon>
        <taxon>Dongia</taxon>
    </lineage>
</organism>
<accession>A0ABU0YQ59</accession>
<evidence type="ECO:0000313" key="3">
    <source>
        <dbReference type="Proteomes" id="UP001230156"/>
    </source>
</evidence>
<sequence length="173" mass="18606">MTKMRVPDSFEEAALETVRLLSAQEAAKVAGLSPQTLRDYSDADRPGRPTLQTALALDSACYEATGRAPFFESYTRQLAARTRSNARPVGDVLVEALDLPGAVGRLLDLIRRSRAVESPRGKAITPTESGAIMKAIKLQRRELDDVEAAVVAATEDGGPTIDARPTPEISQES</sequence>
<feature type="region of interest" description="Disordered" evidence="1">
    <location>
        <begin position="152"/>
        <end position="173"/>
    </location>
</feature>
<gene>
    <name evidence="2" type="ORF">Q8A70_16480</name>
</gene>